<dbReference type="InterPro" id="IPR006141">
    <property type="entry name" value="Intein_N"/>
</dbReference>
<feature type="domain" description="Hint" evidence="1">
    <location>
        <begin position="149"/>
        <end position="258"/>
    </location>
</feature>
<dbReference type="RefSeq" id="WP_058311501.1">
    <property type="nucleotide sequence ID" value="NZ_CYTW01000002.1"/>
</dbReference>
<evidence type="ECO:0000259" key="1">
    <source>
        <dbReference type="SMART" id="SM00306"/>
    </source>
</evidence>
<dbReference type="Proteomes" id="UP000051870">
    <property type="component" value="Unassembled WGS sequence"/>
</dbReference>
<evidence type="ECO:0000313" key="2">
    <source>
        <dbReference type="EMBL" id="CUK00320.1"/>
    </source>
</evidence>
<dbReference type="CDD" id="cd00081">
    <property type="entry name" value="Hint"/>
    <property type="match status" value="1"/>
</dbReference>
<keyword evidence="3" id="KW-1185">Reference proteome</keyword>
<accession>A0A0P1IJU0</accession>
<proteinExistence type="predicted"/>
<dbReference type="Gene3D" id="2.170.16.10">
    <property type="entry name" value="Hedgehog/Intein (Hint) domain"/>
    <property type="match status" value="1"/>
</dbReference>
<dbReference type="GO" id="GO:0016539">
    <property type="term" value="P:intein-mediated protein splicing"/>
    <property type="evidence" value="ECO:0007669"/>
    <property type="project" value="InterPro"/>
</dbReference>
<sequence>MPQSEQKTVYPSQSLPVYRADKIRVTDGANLGDGLSFADELVPDDIYELGYGNHVESLSFQVSEGNRFTIAQDSALGAHGAALHPDCILTVMPPTGATIEILILVEVDPEGHVAQIYAAPLSPLEFKVPYTLVGVDREHARLRTAQVACVSFTRGTRITMATGEQRCVEDLKAGDRVLTRDDGPQEIRWIGRLTVRAQGEFAPIVITAGTLNNAADLKVSPDHRLFIYQRRDHIGAGRSELLVRARHLVNGETVYVQAGGFVDYFQLLFDTHQIIFAEGISAETMQIDQRTSPILPKEVSQKLKKPAASNGKGPQLAYEVHENLLDRPDAVDLLRRASSK</sequence>
<dbReference type="GeneID" id="83881344"/>
<protein>
    <submittedName>
        <fullName evidence="2">Hom_end-associated Hint</fullName>
    </submittedName>
</protein>
<dbReference type="InterPro" id="IPR036844">
    <property type="entry name" value="Hint_dom_sf"/>
</dbReference>
<dbReference type="EMBL" id="CYTW01000002">
    <property type="protein sequence ID" value="CUK00320.1"/>
    <property type="molecule type" value="Genomic_DNA"/>
</dbReference>
<dbReference type="SMART" id="SM00306">
    <property type="entry name" value="HintN"/>
    <property type="match status" value="1"/>
</dbReference>
<dbReference type="AlphaFoldDB" id="A0A0P1IJU0"/>
<dbReference type="Pfam" id="PF13403">
    <property type="entry name" value="Hint_2"/>
    <property type="match status" value="1"/>
</dbReference>
<dbReference type="InterPro" id="IPR003587">
    <property type="entry name" value="Hint_dom_N"/>
</dbReference>
<name>A0A0P1IJU0_9RHOB</name>
<dbReference type="InterPro" id="IPR028992">
    <property type="entry name" value="Hedgehog/Intein_dom"/>
</dbReference>
<gene>
    <name evidence="2" type="ORF">PH7735_02319</name>
</gene>
<organism evidence="2 3">
    <name type="scientific">Shimia thalassica</name>
    <dbReference type="NCBI Taxonomy" id="1715693"/>
    <lineage>
        <taxon>Bacteria</taxon>
        <taxon>Pseudomonadati</taxon>
        <taxon>Pseudomonadota</taxon>
        <taxon>Alphaproteobacteria</taxon>
        <taxon>Rhodobacterales</taxon>
        <taxon>Roseobacteraceae</taxon>
    </lineage>
</organism>
<dbReference type="PROSITE" id="PS50817">
    <property type="entry name" value="INTEIN_N_TER"/>
    <property type="match status" value="1"/>
</dbReference>
<reference evidence="3" key="1">
    <citation type="submission" date="2015-09" db="EMBL/GenBank/DDBJ databases">
        <authorList>
            <person name="Rodrigo-Torres Lidia"/>
            <person name="Arahal R.David."/>
        </authorList>
    </citation>
    <scope>NUCLEOTIDE SEQUENCE [LARGE SCALE GENOMIC DNA]</scope>
    <source>
        <strain evidence="3">CECT 7735</strain>
    </source>
</reference>
<dbReference type="SUPFAM" id="SSF51294">
    <property type="entry name" value="Hedgehog/intein (Hint) domain"/>
    <property type="match status" value="1"/>
</dbReference>
<dbReference type="STRING" id="1715693.PH7735_02319"/>
<evidence type="ECO:0000313" key="3">
    <source>
        <dbReference type="Proteomes" id="UP000051870"/>
    </source>
</evidence>